<keyword evidence="2" id="KW-0255">Endonuclease</keyword>
<protein>
    <submittedName>
        <fullName evidence="2">Uma2 family endonuclease</fullName>
    </submittedName>
</protein>
<evidence type="ECO:0000313" key="2">
    <source>
        <dbReference type="EMBL" id="MEV5505117.1"/>
    </source>
</evidence>
<reference evidence="2 3" key="1">
    <citation type="submission" date="2024-06" db="EMBL/GenBank/DDBJ databases">
        <title>The Natural Products Discovery Center: Release of the First 8490 Sequenced Strains for Exploring Actinobacteria Biosynthetic Diversity.</title>
        <authorList>
            <person name="Kalkreuter E."/>
            <person name="Kautsar S.A."/>
            <person name="Yang D."/>
            <person name="Bader C.D."/>
            <person name="Teijaro C.N."/>
            <person name="Fluegel L."/>
            <person name="Davis C.M."/>
            <person name="Simpson J.R."/>
            <person name="Lauterbach L."/>
            <person name="Steele A.D."/>
            <person name="Gui C."/>
            <person name="Meng S."/>
            <person name="Li G."/>
            <person name="Viehrig K."/>
            <person name="Ye F."/>
            <person name="Su P."/>
            <person name="Kiefer A.F."/>
            <person name="Nichols A."/>
            <person name="Cepeda A.J."/>
            <person name="Yan W."/>
            <person name="Fan B."/>
            <person name="Jiang Y."/>
            <person name="Adhikari A."/>
            <person name="Zheng C.-J."/>
            <person name="Schuster L."/>
            <person name="Cowan T.M."/>
            <person name="Smanski M.J."/>
            <person name="Chevrette M.G."/>
            <person name="De Carvalho L.P.S."/>
            <person name="Shen B."/>
        </authorList>
    </citation>
    <scope>NUCLEOTIDE SEQUENCE [LARGE SCALE GENOMIC DNA]</scope>
    <source>
        <strain evidence="2 3">NPDC052347</strain>
    </source>
</reference>
<name>A0ABV3JQK1_STRON</name>
<keyword evidence="2" id="KW-0378">Hydrolase</keyword>
<dbReference type="Pfam" id="PF05685">
    <property type="entry name" value="Uma2"/>
    <property type="match status" value="1"/>
</dbReference>
<keyword evidence="3" id="KW-1185">Reference proteome</keyword>
<proteinExistence type="predicted"/>
<keyword evidence="2" id="KW-0540">Nuclease</keyword>
<gene>
    <name evidence="2" type="ORF">AB0L16_01375</name>
</gene>
<feature type="domain" description="Putative restriction endonuclease" evidence="1">
    <location>
        <begin position="21"/>
        <end position="181"/>
    </location>
</feature>
<dbReference type="SUPFAM" id="SSF52980">
    <property type="entry name" value="Restriction endonuclease-like"/>
    <property type="match status" value="1"/>
</dbReference>
<dbReference type="EMBL" id="JBFAUK010000001">
    <property type="protein sequence ID" value="MEV5505117.1"/>
    <property type="molecule type" value="Genomic_DNA"/>
</dbReference>
<dbReference type="InterPro" id="IPR012296">
    <property type="entry name" value="Nuclease_put_TT1808"/>
</dbReference>
<dbReference type="CDD" id="cd06260">
    <property type="entry name" value="DUF820-like"/>
    <property type="match status" value="1"/>
</dbReference>
<dbReference type="InterPro" id="IPR008538">
    <property type="entry name" value="Uma2"/>
</dbReference>
<comment type="caution">
    <text evidence="2">The sequence shown here is derived from an EMBL/GenBank/DDBJ whole genome shotgun (WGS) entry which is preliminary data.</text>
</comment>
<dbReference type="InterPro" id="IPR011335">
    <property type="entry name" value="Restrct_endonuc-II-like"/>
</dbReference>
<accession>A0ABV3JQK1</accession>
<dbReference type="GO" id="GO:0004519">
    <property type="term" value="F:endonuclease activity"/>
    <property type="evidence" value="ECO:0007669"/>
    <property type="project" value="UniProtKB-KW"/>
</dbReference>
<evidence type="ECO:0000313" key="3">
    <source>
        <dbReference type="Proteomes" id="UP001552594"/>
    </source>
</evidence>
<dbReference type="Gene3D" id="3.90.1570.10">
    <property type="entry name" value="tt1808, chain A"/>
    <property type="match status" value="1"/>
</dbReference>
<dbReference type="RefSeq" id="WP_109281159.1">
    <property type="nucleotide sequence ID" value="NZ_JBFAUK010000001.1"/>
</dbReference>
<organism evidence="2 3">
    <name type="scientific">Streptomyces orinoci</name>
    <name type="common">Streptoverticillium orinoci</name>
    <dbReference type="NCBI Taxonomy" id="67339"/>
    <lineage>
        <taxon>Bacteria</taxon>
        <taxon>Bacillati</taxon>
        <taxon>Actinomycetota</taxon>
        <taxon>Actinomycetes</taxon>
        <taxon>Kitasatosporales</taxon>
        <taxon>Streptomycetaceae</taxon>
        <taxon>Streptomyces</taxon>
    </lineage>
</organism>
<sequence>MATRLVKIPAARGRLREAAEQIQLATGRRIEIIRGTLLMPPAPPVHHMAALNDLRHLLDDRLPEGLGDFENVAVPLPGDPDDYAVPSLLVCRTAVLAAEPQEWLLPGEDAELAVEVTSPSERPVGVADKIAWYAEARVPRLLYLFPAKGSWSLHSRPSDEGYRTVSYGKYGDAVPLPDELGGELPTGDLPRYEA</sequence>
<evidence type="ECO:0000259" key="1">
    <source>
        <dbReference type="Pfam" id="PF05685"/>
    </source>
</evidence>
<dbReference type="Proteomes" id="UP001552594">
    <property type="component" value="Unassembled WGS sequence"/>
</dbReference>